<evidence type="ECO:0000256" key="5">
    <source>
        <dbReference type="ARBA" id="ARBA00022741"/>
    </source>
</evidence>
<feature type="binding site" evidence="8">
    <location>
        <begin position="149"/>
        <end position="152"/>
    </location>
    <ligand>
        <name>ATP</name>
        <dbReference type="ChEBI" id="CHEBI:30616"/>
    </ligand>
</feature>
<feature type="binding site" evidence="8">
    <location>
        <position position="57"/>
    </location>
    <ligand>
        <name>beta-alanine</name>
        <dbReference type="ChEBI" id="CHEBI:57966"/>
    </ligand>
</feature>
<feature type="binding site" evidence="8">
    <location>
        <begin position="186"/>
        <end position="189"/>
    </location>
    <ligand>
        <name>ATP</name>
        <dbReference type="ChEBI" id="CHEBI:30616"/>
    </ligand>
</feature>
<dbReference type="Gene3D" id="3.30.1300.10">
    <property type="entry name" value="Pantoate-beta-alanine ligase, C-terminal domain"/>
    <property type="match status" value="1"/>
</dbReference>
<dbReference type="GO" id="GO:0004592">
    <property type="term" value="F:pantoate-beta-alanine ligase activity"/>
    <property type="evidence" value="ECO:0007669"/>
    <property type="project" value="UniProtKB-UniRule"/>
</dbReference>
<comment type="function">
    <text evidence="8">Catalyzes the condensation of pantoate with beta-alanine in an ATP-dependent reaction via a pantoyl-adenylate intermediate.</text>
</comment>
<gene>
    <name evidence="8" type="primary">panC</name>
    <name evidence="10" type="ORF">DY262_19105</name>
</gene>
<evidence type="ECO:0000256" key="3">
    <source>
        <dbReference type="ARBA" id="ARBA00022598"/>
    </source>
</evidence>
<feature type="binding site" evidence="8">
    <location>
        <position position="57"/>
    </location>
    <ligand>
        <name>(R)-pantoate</name>
        <dbReference type="ChEBI" id="CHEBI:15980"/>
    </ligand>
</feature>
<name>A0A372EEC4_9BURK</name>
<dbReference type="EMBL" id="QVLS01000014">
    <property type="protein sequence ID" value="RFP76782.1"/>
    <property type="molecule type" value="Genomic_DNA"/>
</dbReference>
<evidence type="ECO:0000256" key="6">
    <source>
        <dbReference type="ARBA" id="ARBA00022840"/>
    </source>
</evidence>
<dbReference type="PANTHER" id="PTHR21299:SF1">
    <property type="entry name" value="PANTOATE--BETA-ALANINE LIGASE"/>
    <property type="match status" value="1"/>
</dbReference>
<dbReference type="InterPro" id="IPR003721">
    <property type="entry name" value="Pantoate_ligase"/>
</dbReference>
<feature type="binding site" evidence="8">
    <location>
        <position position="155"/>
    </location>
    <ligand>
        <name>(R)-pantoate</name>
        <dbReference type="ChEBI" id="CHEBI:15980"/>
    </ligand>
</feature>
<evidence type="ECO:0000256" key="1">
    <source>
        <dbReference type="ARBA" id="ARBA00004990"/>
    </source>
</evidence>
<protein>
    <recommendedName>
        <fullName evidence="8">Pantothenate synthetase</fullName>
        <shortName evidence="8">PS</shortName>
        <ecNumber evidence="8">6.3.2.1</ecNumber>
    </recommendedName>
    <alternativeName>
        <fullName evidence="8">Pantoate--beta-alanine ligase</fullName>
    </alternativeName>
    <alternativeName>
        <fullName evidence="8">Pantoate-activating enzyme</fullName>
    </alternativeName>
</protein>
<dbReference type="SUPFAM" id="SSF52374">
    <property type="entry name" value="Nucleotidylyl transferase"/>
    <property type="match status" value="1"/>
</dbReference>
<dbReference type="HAMAP" id="MF_00158">
    <property type="entry name" value="PanC"/>
    <property type="match status" value="1"/>
</dbReference>
<dbReference type="GO" id="GO:0005829">
    <property type="term" value="C:cytosol"/>
    <property type="evidence" value="ECO:0007669"/>
    <property type="project" value="TreeGrafter"/>
</dbReference>
<dbReference type="NCBIfam" id="TIGR00018">
    <property type="entry name" value="panC"/>
    <property type="match status" value="1"/>
</dbReference>
<comment type="similarity">
    <text evidence="2 8">Belongs to the pantothenate synthetase family.</text>
</comment>
<dbReference type="GO" id="GO:0005524">
    <property type="term" value="F:ATP binding"/>
    <property type="evidence" value="ECO:0007669"/>
    <property type="project" value="UniProtKB-KW"/>
</dbReference>
<evidence type="ECO:0000256" key="9">
    <source>
        <dbReference type="SAM" id="Coils"/>
    </source>
</evidence>
<accession>A0A372EEC4</accession>
<feature type="binding site" evidence="8">
    <location>
        <begin position="26"/>
        <end position="33"/>
    </location>
    <ligand>
        <name>ATP</name>
        <dbReference type="ChEBI" id="CHEBI:30616"/>
    </ligand>
</feature>
<comment type="subunit">
    <text evidence="8">Homodimer.</text>
</comment>
<evidence type="ECO:0000256" key="4">
    <source>
        <dbReference type="ARBA" id="ARBA00022655"/>
    </source>
</evidence>
<dbReference type="PANTHER" id="PTHR21299">
    <property type="entry name" value="CYTIDYLATE KINASE/PANTOATE-BETA-ALANINE LIGASE"/>
    <property type="match status" value="1"/>
</dbReference>
<dbReference type="EC" id="6.3.2.1" evidence="8"/>
<keyword evidence="8" id="KW-0963">Cytoplasm</keyword>
<keyword evidence="6 8" id="KW-0067">ATP-binding</keyword>
<dbReference type="InterPro" id="IPR042176">
    <property type="entry name" value="Pantoate_ligase_C"/>
</dbReference>
<proteinExistence type="inferred from homology"/>
<dbReference type="Gene3D" id="3.40.50.620">
    <property type="entry name" value="HUPs"/>
    <property type="match status" value="1"/>
</dbReference>
<keyword evidence="5 8" id="KW-0547">Nucleotide-binding</keyword>
<keyword evidence="3 8" id="KW-0436">Ligase</keyword>
<evidence type="ECO:0000313" key="10">
    <source>
        <dbReference type="EMBL" id="RFP76782.1"/>
    </source>
</evidence>
<dbReference type="CDD" id="cd00560">
    <property type="entry name" value="PanC"/>
    <property type="match status" value="1"/>
</dbReference>
<organism evidence="10 11">
    <name type="scientific">Hydrogenophaga borbori</name>
    <dbReference type="NCBI Taxonomy" id="2294117"/>
    <lineage>
        <taxon>Bacteria</taxon>
        <taxon>Pseudomonadati</taxon>
        <taxon>Pseudomonadota</taxon>
        <taxon>Betaproteobacteria</taxon>
        <taxon>Burkholderiales</taxon>
        <taxon>Comamonadaceae</taxon>
        <taxon>Hydrogenophaga</taxon>
    </lineage>
</organism>
<comment type="caution">
    <text evidence="8">Lacks conserved residue(s) required for the propagation of feature annotation.</text>
</comment>
<feature type="coiled-coil region" evidence="9">
    <location>
        <begin position="212"/>
        <end position="239"/>
    </location>
</feature>
<keyword evidence="9" id="KW-0175">Coiled coil</keyword>
<comment type="caution">
    <text evidence="10">The sequence shown here is derived from an EMBL/GenBank/DDBJ whole genome shotgun (WGS) entry which is preliminary data.</text>
</comment>
<evidence type="ECO:0000256" key="8">
    <source>
        <dbReference type="HAMAP-Rule" id="MF_00158"/>
    </source>
</evidence>
<evidence type="ECO:0000313" key="11">
    <source>
        <dbReference type="Proteomes" id="UP000261931"/>
    </source>
</evidence>
<comment type="pathway">
    <text evidence="1 8">Cofactor biosynthesis; (R)-pantothenate biosynthesis; (R)-pantothenate from (R)-pantoate and beta-alanine: step 1/1.</text>
</comment>
<keyword evidence="11" id="KW-1185">Reference proteome</keyword>
<dbReference type="UniPathway" id="UPA00028">
    <property type="reaction ID" value="UER00005"/>
</dbReference>
<dbReference type="Pfam" id="PF02569">
    <property type="entry name" value="Pantoate_ligase"/>
    <property type="match status" value="1"/>
</dbReference>
<evidence type="ECO:0000256" key="2">
    <source>
        <dbReference type="ARBA" id="ARBA00009256"/>
    </source>
</evidence>
<feature type="active site" description="Proton donor" evidence="8">
    <location>
        <position position="33"/>
    </location>
</feature>
<dbReference type="Proteomes" id="UP000261931">
    <property type="component" value="Unassembled WGS sequence"/>
</dbReference>
<comment type="subcellular location">
    <subcellularLocation>
        <location evidence="8">Cytoplasm</location>
    </subcellularLocation>
</comment>
<dbReference type="GO" id="GO:0015940">
    <property type="term" value="P:pantothenate biosynthetic process"/>
    <property type="evidence" value="ECO:0007669"/>
    <property type="project" value="UniProtKB-UniRule"/>
</dbReference>
<dbReference type="RefSeq" id="WP_116960671.1">
    <property type="nucleotide sequence ID" value="NZ_QVLS01000014.1"/>
</dbReference>
<comment type="catalytic activity">
    <reaction evidence="7 8">
        <text>(R)-pantoate + beta-alanine + ATP = (R)-pantothenate + AMP + diphosphate + H(+)</text>
        <dbReference type="Rhea" id="RHEA:10912"/>
        <dbReference type="ChEBI" id="CHEBI:15378"/>
        <dbReference type="ChEBI" id="CHEBI:15980"/>
        <dbReference type="ChEBI" id="CHEBI:29032"/>
        <dbReference type="ChEBI" id="CHEBI:30616"/>
        <dbReference type="ChEBI" id="CHEBI:33019"/>
        <dbReference type="ChEBI" id="CHEBI:57966"/>
        <dbReference type="ChEBI" id="CHEBI:456215"/>
        <dbReference type="EC" id="6.3.2.1"/>
    </reaction>
</comment>
<evidence type="ECO:0000256" key="7">
    <source>
        <dbReference type="ARBA" id="ARBA00048258"/>
    </source>
</evidence>
<reference evidence="10 11" key="1">
    <citation type="submission" date="2018-08" db="EMBL/GenBank/DDBJ databases">
        <title>Hydrogenophaga sp. LA-38 isolated from sludge.</title>
        <authorList>
            <person name="Im W.-T."/>
        </authorList>
    </citation>
    <scope>NUCLEOTIDE SEQUENCE [LARGE SCALE GENOMIC DNA]</scope>
    <source>
        <strain evidence="10 11">LA-38</strain>
    </source>
</reference>
<dbReference type="InterPro" id="IPR014729">
    <property type="entry name" value="Rossmann-like_a/b/a_fold"/>
</dbReference>
<sequence>MKVVHTIAELRDALRPFDSPALVATMGNLHAGHLALMKAAKPLGDVAVASIFVNRLQFAPHEDFDTYPRTLEADCEKLRGAGCDIVFAPSEREMYPEPQGFKVQPPAELADILEGHFRPGFFTGVCTVVMKLFQCVFSEAKGRRSALFGLKDYQQQLVVRRMVKQLALPIDIVSAATERAADGLALSSRNSYLSESERAEAVQLSLALRALARDALAAADGLERQLPALEQRAMQALAARGWQPDYLTVRRREDLQAPKAGDALVVLGAARLGNTRLIDNLEI</sequence>
<dbReference type="AlphaFoldDB" id="A0A372EEC4"/>
<comment type="miscellaneous">
    <text evidence="8">The reaction proceeds by a bi uni uni bi ping pong mechanism.</text>
</comment>
<keyword evidence="4 8" id="KW-0566">Pantothenate biosynthesis</keyword>